<dbReference type="Proteomes" id="UP000321287">
    <property type="component" value="Unassembled WGS sequence"/>
</dbReference>
<evidence type="ECO:0000256" key="1">
    <source>
        <dbReference type="SAM" id="SignalP"/>
    </source>
</evidence>
<dbReference type="RefSeq" id="WP_062164709.1">
    <property type="nucleotide sequence ID" value="NZ_AP014690.1"/>
</dbReference>
<dbReference type="GeneID" id="78226614"/>
<comment type="caution">
    <text evidence="2">The sequence shown here is derived from an EMBL/GenBank/DDBJ whole genome shotgun (WGS) entry which is preliminary data.</text>
</comment>
<organism evidence="2 3">
    <name type="scientific">Asaia bogorensis NBRC 16594</name>
    <dbReference type="NCBI Taxonomy" id="1231624"/>
    <lineage>
        <taxon>Bacteria</taxon>
        <taxon>Pseudomonadati</taxon>
        <taxon>Pseudomonadota</taxon>
        <taxon>Alphaproteobacteria</taxon>
        <taxon>Acetobacterales</taxon>
        <taxon>Acetobacteraceae</taxon>
        <taxon>Asaia</taxon>
    </lineage>
</organism>
<dbReference type="AlphaFoldDB" id="A0AAN4R4P7"/>
<proteinExistence type="predicted"/>
<evidence type="ECO:0000313" key="3">
    <source>
        <dbReference type="Proteomes" id="UP000321287"/>
    </source>
</evidence>
<keyword evidence="3" id="KW-1185">Reference proteome</keyword>
<dbReference type="KEGG" id="abg:Asbog_01574"/>
<protein>
    <submittedName>
        <fullName evidence="2">Uncharacterized protein</fullName>
    </submittedName>
</protein>
<dbReference type="EMBL" id="BJVS01000007">
    <property type="protein sequence ID" value="GEL54308.1"/>
    <property type="molecule type" value="Genomic_DNA"/>
</dbReference>
<name>A0AAN4R4P7_9PROT</name>
<sequence length="551" mass="57284">MKRLVALAALLPSLAWAQSSGAQFVPPGGLPASTPVGTGGNSLATMQSGITQNASDIASLTATSVTQAALASSLAPYMTQSQANSTFLPLAGGTLNAASGGGLKLLNPSPQNGASPVVSLDFSAFWNELTLTSTAPGSNLLTLWNKAPNGFTAATFRGYDTDLNSQFEHYAIGYFPGLNIGGLRGYSGMEVSSYDMTNNSRERASPFVHQETGAHFDGTGIDFYGVIPQSAMSTITCPGGCTFPAGINGDIVESQQVYGLYPKNTTIVSGAGTSTLTMSSPANFYSSDTVNGQPLVTGGTGYTQTDWEIEVPTGNVDDFRFVDLHDNTFFNGAIPFFSRDRRLGRLGIWTQRPLAELDVQGNAIFGIAGSASDRTKYVNLGIINSACQPGSGVRTQVDRNIFLKGVNTLQTLCLTNPGRYRWVDLNVGNAGADGTISEQYLDGSRATRIVAHPVTTASASRQLLLTDCGTTIAVSGSTALTLNIGTGLAAGCRITVTQLGAGAVTIAALSGETVGWYDTQAETGPYTLAGQYASAVIEAKSGSVATVERAQ</sequence>
<accession>A0AAN4R4P7</accession>
<gene>
    <name evidence="2" type="ORF">ABO01nite_23150</name>
</gene>
<feature type="signal peptide" evidence="1">
    <location>
        <begin position="1"/>
        <end position="17"/>
    </location>
</feature>
<keyword evidence="1" id="KW-0732">Signal</keyword>
<reference evidence="2 3" key="1">
    <citation type="submission" date="2019-07" db="EMBL/GenBank/DDBJ databases">
        <title>Whole genome shotgun sequence of Asaia bogorensis NBRC 16594.</title>
        <authorList>
            <person name="Hosoyama A."/>
            <person name="Uohara A."/>
            <person name="Ohji S."/>
            <person name="Ichikawa N."/>
        </authorList>
    </citation>
    <scope>NUCLEOTIDE SEQUENCE [LARGE SCALE GENOMIC DNA]</scope>
    <source>
        <strain evidence="2 3">NBRC 16594</strain>
    </source>
</reference>
<feature type="chain" id="PRO_5042936950" evidence="1">
    <location>
        <begin position="18"/>
        <end position="551"/>
    </location>
</feature>
<evidence type="ECO:0000313" key="2">
    <source>
        <dbReference type="EMBL" id="GEL54308.1"/>
    </source>
</evidence>